<organism evidence="2 3">
    <name type="scientific">Novipirellula herctigrandis</name>
    <dbReference type="NCBI Taxonomy" id="2527986"/>
    <lineage>
        <taxon>Bacteria</taxon>
        <taxon>Pseudomonadati</taxon>
        <taxon>Planctomycetota</taxon>
        <taxon>Planctomycetia</taxon>
        <taxon>Pirellulales</taxon>
        <taxon>Pirellulaceae</taxon>
        <taxon>Novipirellula</taxon>
    </lineage>
</organism>
<proteinExistence type="predicted"/>
<evidence type="ECO:0000313" key="3">
    <source>
        <dbReference type="Proteomes" id="UP000315010"/>
    </source>
</evidence>
<keyword evidence="1" id="KW-0732">Signal</keyword>
<dbReference type="EMBL" id="SJPJ01000001">
    <property type="protein sequence ID" value="TWT84844.1"/>
    <property type="molecule type" value="Genomic_DNA"/>
</dbReference>
<sequence length="765" mass="84250" precursor="true">MSRFKTLSILALAMLLAAASSAQAQNQYIGYVYPAGGQQGTTFPIRFGGQRLTDASGLVVSGEGVSARLIDYQRVMSNQELGLLRQQLNELKKKDSSLGEAMVAEMAYFEFPAIVKPPEVEGLMCPACGRLNPLDATVCIDCNANLDKQEEAKPGGANTTDAPELTEIEVAKQNLIERIERLFAEDQRNAAVRAHTEIVFAEVTVDPDAKPGRREIRVVTKRGISNPMAFYVDQVPEVSRKPMKTCQLPVLGKEHLAQRKRPVDEEEVHISVPCTMNGQIAAGEMNHYRFEASKGQRLVISAKARQLSPYVADGVPGWFQAVLRLHDADGNEIAYNDDFRFSPDPIIYVEIPEDDEYVLTINEALFRGRESFVYRITIGELPFLTSIFPLGGPVGEPVSVEMNGWNLDDVALSPAPLDAKPGIHLVAATNDSLSSNYVPFALDTLPECMDIESNDAPSSPQKVTLPIIVNGRADKPGDWDVFEVDGKAGETIVAEVNARRLGSPFDSFLKVTSADGKIIALNDDHYDAASGMNTDHADSYLMVKLPADGKYFIHLGDTRRHAGKDYAYRLRISKPQPDFVLRVAPSRFVMRSKNSAAVKVYAIRKDGYTGPIKISFKDLPEGLTSGGATIGAGKESVGLSVKTSLTESEEPINVTVVGSATIGEKEVVHRVVPTEDRMQAFLWRHLLPAEELPAIVYDPSYKAPADRIHPPIRDEDRPKDSKRTLQKSSVDWYLRQIEGLYQQWFLTDDFANGQIASIEARLITD</sequence>
<keyword evidence="3" id="KW-1185">Reference proteome</keyword>
<dbReference type="Proteomes" id="UP000315010">
    <property type="component" value="Unassembled WGS sequence"/>
</dbReference>
<comment type="caution">
    <text evidence="2">The sequence shown here is derived from an EMBL/GenBank/DDBJ whole genome shotgun (WGS) entry which is preliminary data.</text>
</comment>
<evidence type="ECO:0000256" key="1">
    <source>
        <dbReference type="SAM" id="SignalP"/>
    </source>
</evidence>
<dbReference type="GO" id="GO:0006508">
    <property type="term" value="P:proteolysis"/>
    <property type="evidence" value="ECO:0007669"/>
    <property type="project" value="UniProtKB-KW"/>
</dbReference>
<dbReference type="AlphaFoldDB" id="A0A5C5ZBZ6"/>
<dbReference type="RefSeq" id="WP_146402744.1">
    <property type="nucleotide sequence ID" value="NZ_SJPJ01000001.1"/>
</dbReference>
<evidence type="ECO:0000313" key="2">
    <source>
        <dbReference type="EMBL" id="TWT84844.1"/>
    </source>
</evidence>
<gene>
    <name evidence="2" type="ORF">CA13_63250</name>
</gene>
<accession>A0A5C5ZBZ6</accession>
<dbReference type="EC" id="3.4.21.-" evidence="2"/>
<feature type="signal peptide" evidence="1">
    <location>
        <begin position="1"/>
        <end position="24"/>
    </location>
</feature>
<dbReference type="GO" id="GO:0008233">
    <property type="term" value="F:peptidase activity"/>
    <property type="evidence" value="ECO:0007669"/>
    <property type="project" value="UniProtKB-KW"/>
</dbReference>
<dbReference type="Gene3D" id="2.60.120.380">
    <property type="match status" value="2"/>
</dbReference>
<keyword evidence="2" id="KW-0645">Protease</keyword>
<reference evidence="2 3" key="1">
    <citation type="submission" date="2019-02" db="EMBL/GenBank/DDBJ databases">
        <title>Deep-cultivation of Planctomycetes and their phenomic and genomic characterization uncovers novel biology.</title>
        <authorList>
            <person name="Wiegand S."/>
            <person name="Jogler M."/>
            <person name="Boedeker C."/>
            <person name="Pinto D."/>
            <person name="Vollmers J."/>
            <person name="Rivas-Marin E."/>
            <person name="Kohn T."/>
            <person name="Peeters S.H."/>
            <person name="Heuer A."/>
            <person name="Rast P."/>
            <person name="Oberbeckmann S."/>
            <person name="Bunk B."/>
            <person name="Jeske O."/>
            <person name="Meyerdierks A."/>
            <person name="Storesund J.E."/>
            <person name="Kallscheuer N."/>
            <person name="Luecker S."/>
            <person name="Lage O.M."/>
            <person name="Pohl T."/>
            <person name="Merkel B.J."/>
            <person name="Hornburger P."/>
            <person name="Mueller R.-W."/>
            <person name="Bruemmer F."/>
            <person name="Labrenz M."/>
            <person name="Spormann A.M."/>
            <person name="Op Den Camp H."/>
            <person name="Overmann J."/>
            <person name="Amann R."/>
            <person name="Jetten M.S.M."/>
            <person name="Mascher T."/>
            <person name="Medema M.H."/>
            <person name="Devos D.P."/>
            <person name="Kaster A.-K."/>
            <person name="Ovreas L."/>
            <person name="Rohde M."/>
            <person name="Galperin M.Y."/>
            <person name="Jogler C."/>
        </authorList>
    </citation>
    <scope>NUCLEOTIDE SEQUENCE [LARGE SCALE GENOMIC DNA]</scope>
    <source>
        <strain evidence="2 3">CA13</strain>
    </source>
</reference>
<name>A0A5C5ZBZ6_9BACT</name>
<keyword evidence="2" id="KW-0378">Hydrolase</keyword>
<dbReference type="OrthoDB" id="235850at2"/>
<feature type="chain" id="PRO_5022894975" evidence="1">
    <location>
        <begin position="25"/>
        <end position="765"/>
    </location>
</feature>
<protein>
    <submittedName>
        <fullName evidence="2">Putative subtilase-type serine protease</fullName>
        <ecNumber evidence="2">3.4.21.-</ecNumber>
    </submittedName>
</protein>